<evidence type="ECO:0000313" key="1">
    <source>
        <dbReference type="EMBL" id="PZX61272.1"/>
    </source>
</evidence>
<dbReference type="EMBL" id="QKZU01000001">
    <property type="protein sequence ID" value="PZX61272.1"/>
    <property type="molecule type" value="Genomic_DNA"/>
</dbReference>
<dbReference type="AlphaFoldDB" id="A0A2W7TD89"/>
<reference evidence="1 3" key="1">
    <citation type="submission" date="2018-06" db="EMBL/GenBank/DDBJ databases">
        <title>Genomic Encyclopedia of Archaeal and Bacterial Type Strains, Phase II (KMG-II): from individual species to whole genera.</title>
        <authorList>
            <person name="Goeker M."/>
        </authorList>
    </citation>
    <scope>NUCLEOTIDE SEQUENCE [LARGE SCALE GENOMIC DNA]</scope>
    <source>
        <strain evidence="1 3">DSM 22686</strain>
    </source>
</reference>
<evidence type="ECO:0000313" key="4">
    <source>
        <dbReference type="Proteomes" id="UP000321927"/>
    </source>
</evidence>
<evidence type="ECO:0000313" key="3">
    <source>
        <dbReference type="Proteomes" id="UP000249115"/>
    </source>
</evidence>
<dbReference type="OrthoDB" id="1489248at2"/>
<comment type="caution">
    <text evidence="1">The sequence shown here is derived from an EMBL/GenBank/DDBJ whole genome shotgun (WGS) entry which is preliminary data.</text>
</comment>
<dbReference type="Proteomes" id="UP000249115">
    <property type="component" value="Unassembled WGS sequence"/>
</dbReference>
<evidence type="ECO:0000313" key="2">
    <source>
        <dbReference type="EMBL" id="TXD79387.1"/>
    </source>
</evidence>
<keyword evidence="4" id="KW-1185">Reference proteome</keyword>
<sequence length="224" mass="25804">MTRYFFLFFIISACSSAPTGKQVLKKSIDFHDPNNKWNSLLESIHVKSDFVYPSISLDSLIIGLDNAKQLISYHNLTLGQEILFSDSTCLVISGSKSCEQSAWTKNFYHFILGLPMTLQNEDGIVHEFVADTSFYQKPSYRVRIDFEKEKWHFYFDKADFQLVGFAFNKNFESKAEEIRTDDLIDIDGMNLIKSRSWWITTDSLAPTYSGKDEIIGSVPWLKTD</sequence>
<reference evidence="2 4" key="2">
    <citation type="submission" date="2019-08" db="EMBL/GenBank/DDBJ databases">
        <title>Genome of Algoriphagus ratkowskyi IC026.</title>
        <authorList>
            <person name="Bowman J.P."/>
        </authorList>
    </citation>
    <scope>NUCLEOTIDE SEQUENCE [LARGE SCALE GENOMIC DNA]</scope>
    <source>
        <strain evidence="2 4">IC026</strain>
    </source>
</reference>
<dbReference type="EMBL" id="VORV01000002">
    <property type="protein sequence ID" value="TXD79387.1"/>
    <property type="molecule type" value="Genomic_DNA"/>
</dbReference>
<dbReference type="Proteomes" id="UP000321927">
    <property type="component" value="Unassembled WGS sequence"/>
</dbReference>
<protein>
    <submittedName>
        <fullName evidence="1">Uncharacterized protein</fullName>
    </submittedName>
</protein>
<accession>A0A2W7TD89</accession>
<name>A0A2W7TD89_9BACT</name>
<dbReference type="RefSeq" id="WP_086497784.1">
    <property type="nucleotide sequence ID" value="NZ_MSSV01000001.1"/>
</dbReference>
<proteinExistence type="predicted"/>
<gene>
    <name evidence="2" type="ORF">ESW18_03920</name>
    <name evidence="1" type="ORF">LV84_00260</name>
</gene>
<organism evidence="1 3">
    <name type="scientific">Algoriphagus ratkowskyi</name>
    <dbReference type="NCBI Taxonomy" id="57028"/>
    <lineage>
        <taxon>Bacteria</taxon>
        <taxon>Pseudomonadati</taxon>
        <taxon>Bacteroidota</taxon>
        <taxon>Cytophagia</taxon>
        <taxon>Cytophagales</taxon>
        <taxon>Cyclobacteriaceae</taxon>
        <taxon>Algoriphagus</taxon>
    </lineage>
</organism>